<dbReference type="Pfam" id="PF07607">
    <property type="entry name" value="DUF1570"/>
    <property type="match status" value="1"/>
</dbReference>
<feature type="signal peptide" evidence="1">
    <location>
        <begin position="1"/>
        <end position="27"/>
    </location>
</feature>
<feature type="domain" description="DUF1570" evidence="2">
    <location>
        <begin position="318"/>
        <end position="436"/>
    </location>
</feature>
<sequence length="494" mass="56323">MTRAVLFLAVAIAITLVAAFDAPIANADYTLYQLPGSDLQLLLEGSVTYHAGGMATHKHPRGSLHFNARDIQVLKSPSAASIYSKRLRDVRNSDDVEEALKLAQWCLKNGMLEQAKSMLSVAWKIDSSHERLRKLAGLMRYINASVPTDQQVEAHARDFVGGRAMEVTRSKHFLLLHDADQTKDEVTGKTRAEMRLNLLETVYESYFLTFAFRGVFLRPPSKRLEVVLFSRHGDFLQMERRLGGSLKQTAGFYLPDENISMFYDSGTSEHFRVLMDIDKQLVEAREMAKKTRMAGAGDLIRFAKTIELLIDITRESEDVSTVSHEAIHQLTANTGIFPRDAAFVRWVHEGMASYFESAKLAKWSGVGVVDQSRIGYYRVLERDPLRGSLEFIVSDFGFAVEATLGNQLPAYGQAWALTHFLFDRRFDSLMKFYKRVGQLKREDELTEEIWKARANTLLEIFDECFGDRTTLELEWRRYMRGLKTDTERLAEEMN</sequence>
<evidence type="ECO:0000256" key="1">
    <source>
        <dbReference type="SAM" id="SignalP"/>
    </source>
</evidence>
<name>A0ABT0U335_9BACT</name>
<keyword evidence="4" id="KW-1185">Reference proteome</keyword>
<feature type="chain" id="PRO_5045798576" evidence="1">
    <location>
        <begin position="28"/>
        <end position="494"/>
    </location>
</feature>
<dbReference type="EMBL" id="JAMQBK010000027">
    <property type="protein sequence ID" value="MCM2370990.1"/>
    <property type="molecule type" value="Genomic_DNA"/>
</dbReference>
<gene>
    <name evidence="3" type="ORF">NB063_10255</name>
</gene>
<dbReference type="RefSeq" id="WP_250928634.1">
    <property type="nucleotide sequence ID" value="NZ_JAMQBK010000027.1"/>
</dbReference>
<proteinExistence type="predicted"/>
<accession>A0ABT0U335</accession>
<evidence type="ECO:0000313" key="3">
    <source>
        <dbReference type="EMBL" id="MCM2370990.1"/>
    </source>
</evidence>
<protein>
    <submittedName>
        <fullName evidence="3">DUF1570 domain-containing protein</fullName>
    </submittedName>
</protein>
<keyword evidence="1" id="KW-0732">Signal</keyword>
<organism evidence="3 4">
    <name type="scientific">Aporhodopirellula aestuarii</name>
    <dbReference type="NCBI Taxonomy" id="2950107"/>
    <lineage>
        <taxon>Bacteria</taxon>
        <taxon>Pseudomonadati</taxon>
        <taxon>Planctomycetota</taxon>
        <taxon>Planctomycetia</taxon>
        <taxon>Pirellulales</taxon>
        <taxon>Pirellulaceae</taxon>
        <taxon>Aporhodopirellula</taxon>
    </lineage>
</organism>
<dbReference type="Proteomes" id="UP001202961">
    <property type="component" value="Unassembled WGS sequence"/>
</dbReference>
<comment type="caution">
    <text evidence="3">The sequence shown here is derived from an EMBL/GenBank/DDBJ whole genome shotgun (WGS) entry which is preliminary data.</text>
</comment>
<evidence type="ECO:0000313" key="4">
    <source>
        <dbReference type="Proteomes" id="UP001202961"/>
    </source>
</evidence>
<reference evidence="3 4" key="1">
    <citation type="journal article" date="2022" name="Syst. Appl. Microbiol.">
        <title>Rhodopirellula aestuarii sp. nov., a novel member of the genus Rhodopirellula isolated from brackish sediments collected in the Tagus River estuary, Portugal.</title>
        <authorList>
            <person name="Vitorino I.R."/>
            <person name="Klimek D."/>
            <person name="Calusinska M."/>
            <person name="Lobo-da-Cunha A."/>
            <person name="Vasconcelos V."/>
            <person name="Lage O.M."/>
        </authorList>
    </citation>
    <scope>NUCLEOTIDE SEQUENCE [LARGE SCALE GENOMIC DNA]</scope>
    <source>
        <strain evidence="3 4">ICT_H3.1</strain>
    </source>
</reference>
<dbReference type="InterPro" id="IPR011464">
    <property type="entry name" value="DUF1570"/>
</dbReference>
<evidence type="ECO:0000259" key="2">
    <source>
        <dbReference type="Pfam" id="PF07607"/>
    </source>
</evidence>